<evidence type="ECO:0000256" key="4">
    <source>
        <dbReference type="ARBA" id="ARBA00022840"/>
    </source>
</evidence>
<dbReference type="SUPFAM" id="SSF52540">
    <property type="entry name" value="P-loop containing nucleoside triphosphate hydrolases"/>
    <property type="match status" value="1"/>
</dbReference>
<dbReference type="InterPro" id="IPR003593">
    <property type="entry name" value="AAA+_ATPase"/>
</dbReference>
<evidence type="ECO:0000256" key="1">
    <source>
        <dbReference type="ARBA" id="ARBA00005417"/>
    </source>
</evidence>
<dbReference type="Gene3D" id="3.40.50.300">
    <property type="entry name" value="P-loop containing nucleotide triphosphate hydrolases"/>
    <property type="match status" value="1"/>
</dbReference>
<evidence type="ECO:0000259" key="5">
    <source>
        <dbReference type="PROSITE" id="PS50893"/>
    </source>
</evidence>
<accession>A0A916W981</accession>
<dbReference type="AlphaFoldDB" id="A0A916W981"/>
<evidence type="ECO:0000256" key="2">
    <source>
        <dbReference type="ARBA" id="ARBA00022448"/>
    </source>
</evidence>
<reference evidence="6" key="1">
    <citation type="journal article" date="2014" name="Int. J. Syst. Evol. Microbiol.">
        <title>Complete genome sequence of Corynebacterium casei LMG S-19264T (=DSM 44701T), isolated from a smear-ripened cheese.</title>
        <authorList>
            <consortium name="US DOE Joint Genome Institute (JGI-PGF)"/>
            <person name="Walter F."/>
            <person name="Albersmeier A."/>
            <person name="Kalinowski J."/>
            <person name="Ruckert C."/>
        </authorList>
    </citation>
    <scope>NUCLEOTIDE SEQUENCE</scope>
    <source>
        <strain evidence="6">CGMCC 1.12408</strain>
    </source>
</reference>
<dbReference type="PANTHER" id="PTHR43335:SF8">
    <property type="entry name" value="ABC TRANSPORTER, ATP-BINDING PROTEIN"/>
    <property type="match status" value="1"/>
</dbReference>
<dbReference type="InterPro" id="IPR017871">
    <property type="entry name" value="ABC_transporter-like_CS"/>
</dbReference>
<keyword evidence="2" id="KW-0813">Transport</keyword>
<dbReference type="PANTHER" id="PTHR43335">
    <property type="entry name" value="ABC TRANSPORTER, ATP-BINDING PROTEIN"/>
    <property type="match status" value="1"/>
</dbReference>
<reference evidence="6" key="2">
    <citation type="submission" date="2020-09" db="EMBL/GenBank/DDBJ databases">
        <authorList>
            <person name="Sun Q."/>
            <person name="Zhou Y."/>
        </authorList>
    </citation>
    <scope>NUCLEOTIDE SEQUENCE</scope>
    <source>
        <strain evidence="6">CGMCC 1.12408</strain>
    </source>
</reference>
<dbReference type="Pfam" id="PF00005">
    <property type="entry name" value="ABC_tran"/>
    <property type="match status" value="1"/>
</dbReference>
<dbReference type="EMBL" id="BMEY01000010">
    <property type="protein sequence ID" value="GGA78591.1"/>
    <property type="molecule type" value="Genomic_DNA"/>
</dbReference>
<dbReference type="InterPro" id="IPR027417">
    <property type="entry name" value="P-loop_NTPase"/>
</dbReference>
<dbReference type="PROSITE" id="PS50893">
    <property type="entry name" value="ABC_TRANSPORTER_2"/>
    <property type="match status" value="1"/>
</dbReference>
<evidence type="ECO:0000313" key="7">
    <source>
        <dbReference type="Proteomes" id="UP000613512"/>
    </source>
</evidence>
<feature type="domain" description="ABC transporter" evidence="5">
    <location>
        <begin position="7"/>
        <end position="235"/>
    </location>
</feature>
<sequence length="308" mass="34260">MMSEYILKTNNLSKQYKQHVALKDINISIQKGEIYGFIGQNGVGKSTMLRLVTGLAFPTSGSIELFHNAASSELTEAQKRIAAIIEQPALFQNMTAYENLEVHRLQKGIPGRECIEKTLDLVGLEGTGKKKVRNFSLGMKQRLGLAVALLSDPEFLILDEPTNGLDPMGIVELRELIKRLNREKGLTVLISSHILSELHQLATKFGIIHQGILLEELTAKELDEKCKQHLQIKVDNTTRGATILEEKLATTNFEVMPDGTIRLYSYLDDVRNVSKSLTDNGLIIEHLSQNGDSLESYFSRIVGGADNE</sequence>
<keyword evidence="7" id="KW-1185">Reference proteome</keyword>
<comment type="caution">
    <text evidence="6">The sequence shown here is derived from an EMBL/GenBank/DDBJ whole genome shotgun (WGS) entry which is preliminary data.</text>
</comment>
<name>A0A916W981_9BACI</name>
<dbReference type="GO" id="GO:0005524">
    <property type="term" value="F:ATP binding"/>
    <property type="evidence" value="ECO:0007669"/>
    <property type="project" value="UniProtKB-KW"/>
</dbReference>
<dbReference type="PROSITE" id="PS00211">
    <property type="entry name" value="ABC_TRANSPORTER_1"/>
    <property type="match status" value="1"/>
</dbReference>
<keyword evidence="3" id="KW-0547">Nucleotide-binding</keyword>
<evidence type="ECO:0000313" key="6">
    <source>
        <dbReference type="EMBL" id="GGA78591.1"/>
    </source>
</evidence>
<keyword evidence="4 6" id="KW-0067">ATP-binding</keyword>
<protein>
    <submittedName>
        <fullName evidence="6">Bacitracin ABC transporter ATP-binding protein</fullName>
    </submittedName>
</protein>
<gene>
    <name evidence="6" type="ORF">GCM10008025_22590</name>
</gene>
<dbReference type="SMART" id="SM00382">
    <property type="entry name" value="AAA"/>
    <property type="match status" value="1"/>
</dbReference>
<dbReference type="GO" id="GO:0016887">
    <property type="term" value="F:ATP hydrolysis activity"/>
    <property type="evidence" value="ECO:0007669"/>
    <property type="project" value="InterPro"/>
</dbReference>
<organism evidence="6 7">
    <name type="scientific">Ornithinibacillus halotolerans</name>
    <dbReference type="NCBI Taxonomy" id="1274357"/>
    <lineage>
        <taxon>Bacteria</taxon>
        <taxon>Bacillati</taxon>
        <taxon>Bacillota</taxon>
        <taxon>Bacilli</taxon>
        <taxon>Bacillales</taxon>
        <taxon>Bacillaceae</taxon>
        <taxon>Ornithinibacillus</taxon>
    </lineage>
</organism>
<dbReference type="Proteomes" id="UP000613512">
    <property type="component" value="Unassembled WGS sequence"/>
</dbReference>
<dbReference type="InterPro" id="IPR003439">
    <property type="entry name" value="ABC_transporter-like_ATP-bd"/>
</dbReference>
<proteinExistence type="inferred from homology"/>
<comment type="similarity">
    <text evidence="1">Belongs to the ABC transporter superfamily.</text>
</comment>
<evidence type="ECO:0000256" key="3">
    <source>
        <dbReference type="ARBA" id="ARBA00022741"/>
    </source>
</evidence>